<dbReference type="AlphaFoldDB" id="A0A6F8T351"/>
<dbReference type="EMBL" id="AP022839">
    <property type="protein sequence ID" value="BCA95114.1"/>
    <property type="molecule type" value="Genomic_DNA"/>
</dbReference>
<name>A0A6F8T351_9GAMM</name>
<feature type="region of interest" description="Disordered" evidence="1">
    <location>
        <begin position="1"/>
        <end position="30"/>
    </location>
</feature>
<keyword evidence="3" id="KW-1185">Reference proteome</keyword>
<evidence type="ECO:0000313" key="2">
    <source>
        <dbReference type="EMBL" id="BCA95114.1"/>
    </source>
</evidence>
<sequence length="224" mass="24364">MHDEELSSDNAAQGSSVSPESTYSTQGKMLKALGREKEAGLCGPLANLYARNQITGTNETDVLSKKNTEVYAAAVAEEHLQHALRQQGQDGKHSAFVVTKTPHEVQTFAAEAVKDLNVDSVLPTPGHTIITFPVEDPWEKSDTYHQVYLGKLNDKECLIFDAEREGGSKKDNCQALFSEIVNAMSTRPDSSRPRKVATIATTSFFAPKSADEHAPSHSPGNTYS</sequence>
<dbReference type="KEGG" id="lant:TUM19329_14750"/>
<accession>A0A6F8T351</accession>
<reference evidence="2" key="1">
    <citation type="journal article" date="2020" name="Microbiol. Resour. Announc.">
        <title>Complete Genome Sequence of Novel Psychrotolerant Legionella Strain TUM19329, Isolated from Antarctic Lake Sediment.</title>
        <authorList>
            <person name="Shimada S."/>
            <person name="Nakai R."/>
            <person name="Aoki K."/>
            <person name="Shimoeda N."/>
            <person name="Ohno G."/>
            <person name="Miyazaki Y."/>
            <person name="Kudoh S."/>
            <person name="Imura S."/>
            <person name="Watanabe K."/>
            <person name="Ishii Y."/>
            <person name="Tateda K."/>
        </authorList>
    </citation>
    <scope>NUCLEOTIDE SEQUENCE [LARGE SCALE GENOMIC DNA]</scope>
    <source>
        <strain evidence="2">TUM19329</strain>
    </source>
</reference>
<evidence type="ECO:0000313" key="3">
    <source>
        <dbReference type="Proteomes" id="UP000502894"/>
    </source>
</evidence>
<proteinExistence type="predicted"/>
<organism evidence="2 3">
    <name type="scientific">Legionella antarctica</name>
    <dbReference type="NCBI Taxonomy" id="2708020"/>
    <lineage>
        <taxon>Bacteria</taxon>
        <taxon>Pseudomonadati</taxon>
        <taxon>Pseudomonadota</taxon>
        <taxon>Gammaproteobacteria</taxon>
        <taxon>Legionellales</taxon>
        <taxon>Legionellaceae</taxon>
        <taxon>Legionella</taxon>
    </lineage>
</organism>
<gene>
    <name evidence="2" type="ORF">TUM19329_14750</name>
</gene>
<feature type="compositionally biased region" description="Polar residues" evidence="1">
    <location>
        <begin position="8"/>
        <end position="27"/>
    </location>
</feature>
<evidence type="ECO:0000256" key="1">
    <source>
        <dbReference type="SAM" id="MobiDB-lite"/>
    </source>
</evidence>
<protein>
    <submittedName>
        <fullName evidence="2">Uncharacterized protein</fullName>
    </submittedName>
</protein>
<dbReference type="Proteomes" id="UP000502894">
    <property type="component" value="Chromosome"/>
</dbReference>